<evidence type="ECO:0000256" key="4">
    <source>
        <dbReference type="PROSITE-ProRule" id="PRU00169"/>
    </source>
</evidence>
<dbReference type="InterPro" id="IPR004358">
    <property type="entry name" value="Sig_transdc_His_kin-like_C"/>
</dbReference>
<evidence type="ECO:0000256" key="2">
    <source>
        <dbReference type="ARBA" id="ARBA00012438"/>
    </source>
</evidence>
<dbReference type="PANTHER" id="PTHR43065:SF42">
    <property type="entry name" value="TWO-COMPONENT SENSOR PPRA"/>
    <property type="match status" value="1"/>
</dbReference>
<proteinExistence type="predicted"/>
<accession>A0A9D6V9K6</accession>
<name>A0A9D6V9K6_9BACT</name>
<dbReference type="CDD" id="cd19920">
    <property type="entry name" value="REC_PA4781-like"/>
    <property type="match status" value="1"/>
</dbReference>
<dbReference type="EMBL" id="JACRDE010000484">
    <property type="protein sequence ID" value="MBI5251467.1"/>
    <property type="molecule type" value="Genomic_DNA"/>
</dbReference>
<dbReference type="InterPro" id="IPR003594">
    <property type="entry name" value="HATPase_dom"/>
</dbReference>
<evidence type="ECO:0000313" key="9">
    <source>
        <dbReference type="Proteomes" id="UP000807825"/>
    </source>
</evidence>
<dbReference type="GO" id="GO:0000155">
    <property type="term" value="F:phosphorelay sensor kinase activity"/>
    <property type="evidence" value="ECO:0007669"/>
    <property type="project" value="InterPro"/>
</dbReference>
<dbReference type="InterPro" id="IPR001789">
    <property type="entry name" value="Sig_transdc_resp-reg_receiver"/>
</dbReference>
<dbReference type="InterPro" id="IPR003661">
    <property type="entry name" value="HisK_dim/P_dom"/>
</dbReference>
<dbReference type="InterPro" id="IPR011006">
    <property type="entry name" value="CheY-like_superfamily"/>
</dbReference>
<dbReference type="InterPro" id="IPR036890">
    <property type="entry name" value="HATPase_C_sf"/>
</dbReference>
<comment type="caution">
    <text evidence="8">The sequence shown here is derived from an EMBL/GenBank/DDBJ whole genome shotgun (WGS) entry which is preliminary data.</text>
</comment>
<evidence type="ECO:0000256" key="1">
    <source>
        <dbReference type="ARBA" id="ARBA00000085"/>
    </source>
</evidence>
<dbReference type="Pfam" id="PF00072">
    <property type="entry name" value="Response_reg"/>
    <property type="match status" value="1"/>
</dbReference>
<reference evidence="8" key="1">
    <citation type="submission" date="2020-07" db="EMBL/GenBank/DDBJ databases">
        <title>Huge and variable diversity of episymbiotic CPR bacteria and DPANN archaea in groundwater ecosystems.</title>
        <authorList>
            <person name="He C.Y."/>
            <person name="Keren R."/>
            <person name="Whittaker M."/>
            <person name="Farag I.F."/>
            <person name="Doudna J."/>
            <person name="Cate J.H.D."/>
            <person name="Banfield J.F."/>
        </authorList>
    </citation>
    <scope>NUCLEOTIDE SEQUENCE</scope>
    <source>
        <strain evidence="8">NC_groundwater_1664_Pr3_B-0.1um_52_9</strain>
    </source>
</reference>
<dbReference type="PRINTS" id="PR00344">
    <property type="entry name" value="BCTRLSENSOR"/>
</dbReference>
<dbReference type="AlphaFoldDB" id="A0A9D6V9K6"/>
<dbReference type="SUPFAM" id="SSF47384">
    <property type="entry name" value="Homodimeric domain of signal transducing histidine kinase"/>
    <property type="match status" value="1"/>
</dbReference>
<evidence type="ECO:0000256" key="5">
    <source>
        <dbReference type="SAM" id="Coils"/>
    </source>
</evidence>
<evidence type="ECO:0000313" key="8">
    <source>
        <dbReference type="EMBL" id="MBI5251467.1"/>
    </source>
</evidence>
<keyword evidence="3 4" id="KW-0597">Phosphoprotein</keyword>
<dbReference type="SMART" id="SM00387">
    <property type="entry name" value="HATPase_c"/>
    <property type="match status" value="1"/>
</dbReference>
<dbReference type="InterPro" id="IPR036097">
    <property type="entry name" value="HisK_dim/P_sf"/>
</dbReference>
<dbReference type="PROSITE" id="PS50109">
    <property type="entry name" value="HIS_KIN"/>
    <property type="match status" value="1"/>
</dbReference>
<dbReference type="Gene3D" id="1.10.287.130">
    <property type="match status" value="1"/>
</dbReference>
<feature type="domain" description="Histidine kinase" evidence="6">
    <location>
        <begin position="170"/>
        <end position="422"/>
    </location>
</feature>
<dbReference type="Gene3D" id="3.30.565.10">
    <property type="entry name" value="Histidine kinase-like ATPase, C-terminal domain"/>
    <property type="match status" value="1"/>
</dbReference>
<dbReference type="Gene3D" id="3.40.50.2300">
    <property type="match status" value="1"/>
</dbReference>
<feature type="domain" description="Response regulatory" evidence="7">
    <location>
        <begin position="9"/>
        <end position="125"/>
    </location>
</feature>
<dbReference type="SMART" id="SM00448">
    <property type="entry name" value="REC"/>
    <property type="match status" value="1"/>
</dbReference>
<keyword evidence="5" id="KW-0175">Coiled coil</keyword>
<feature type="modified residue" description="4-aspartylphosphate" evidence="4">
    <location>
        <position position="58"/>
    </location>
</feature>
<dbReference type="PANTHER" id="PTHR43065">
    <property type="entry name" value="SENSOR HISTIDINE KINASE"/>
    <property type="match status" value="1"/>
</dbReference>
<dbReference type="Proteomes" id="UP000807825">
    <property type="component" value="Unassembled WGS sequence"/>
</dbReference>
<dbReference type="EC" id="2.7.13.3" evidence="2"/>
<organism evidence="8 9">
    <name type="scientific">Desulfomonile tiedjei</name>
    <dbReference type="NCBI Taxonomy" id="2358"/>
    <lineage>
        <taxon>Bacteria</taxon>
        <taxon>Pseudomonadati</taxon>
        <taxon>Thermodesulfobacteriota</taxon>
        <taxon>Desulfomonilia</taxon>
        <taxon>Desulfomonilales</taxon>
        <taxon>Desulfomonilaceae</taxon>
        <taxon>Desulfomonile</taxon>
    </lineage>
</organism>
<dbReference type="InterPro" id="IPR005467">
    <property type="entry name" value="His_kinase_dom"/>
</dbReference>
<dbReference type="SMART" id="SM00388">
    <property type="entry name" value="HisKA"/>
    <property type="match status" value="1"/>
</dbReference>
<protein>
    <recommendedName>
        <fullName evidence="2">histidine kinase</fullName>
        <ecNumber evidence="2">2.7.13.3</ecNumber>
    </recommendedName>
</protein>
<dbReference type="Pfam" id="PF02518">
    <property type="entry name" value="HATPase_c"/>
    <property type="match status" value="1"/>
</dbReference>
<evidence type="ECO:0000259" key="6">
    <source>
        <dbReference type="PROSITE" id="PS50109"/>
    </source>
</evidence>
<evidence type="ECO:0000259" key="7">
    <source>
        <dbReference type="PROSITE" id="PS50110"/>
    </source>
</evidence>
<feature type="coiled-coil region" evidence="5">
    <location>
        <begin position="127"/>
        <end position="154"/>
    </location>
</feature>
<dbReference type="SUPFAM" id="SSF55874">
    <property type="entry name" value="ATPase domain of HSP90 chaperone/DNA topoisomerase II/histidine kinase"/>
    <property type="match status" value="1"/>
</dbReference>
<gene>
    <name evidence="8" type="ORF">HY912_18415</name>
</gene>
<dbReference type="PROSITE" id="PS50110">
    <property type="entry name" value="RESPONSE_REGULATORY"/>
    <property type="match status" value="1"/>
</dbReference>
<evidence type="ECO:0000256" key="3">
    <source>
        <dbReference type="ARBA" id="ARBA00022553"/>
    </source>
</evidence>
<dbReference type="SUPFAM" id="SSF52172">
    <property type="entry name" value="CheY-like"/>
    <property type="match status" value="1"/>
</dbReference>
<dbReference type="Gene3D" id="6.10.250.690">
    <property type="match status" value="1"/>
</dbReference>
<comment type="catalytic activity">
    <reaction evidence="1">
        <text>ATP + protein L-histidine = ADP + protein N-phospho-L-histidine.</text>
        <dbReference type="EC" id="2.7.13.3"/>
    </reaction>
</comment>
<sequence>MDWKPGNGEIMIVDDTPENLRLLEGMLRDKGYSVRPFPRGSLALKGAENCPPDLILLDIKMPGMDGYEVCSRLKLNEKLKEIPVIFISALNEPLDKLTAFTCGGVDYVTKPFQVEEVLARVETHIKLRQYQVEIERQNDRLRGTLEQLRSAQTKLVESEKMASLGILTAGIAHEINNPINFITSGISGLKKLLDQVLLLIERYTNLDTAHPKADLKKIDELKEEMDFDDVLNGIKELTASISTGASRAAEIVRSLRIFSRLDENDKKLADINENIDLTLTLLRNQYKDTISIDKQYGHIPQLLCSPGKLNQVFTNILVNAIEAIKSMPIPLTEERIAIKTGIVTEGDTELVEIEIRDSGPGIAKEIRDHIFEPFFTSKEVGKGTGLGLSISQGIVQSHQGTIDVESEPGMGATFRIRLPIKLGQGEP</sequence>